<dbReference type="Proteomes" id="UP000078540">
    <property type="component" value="Unassembled WGS sequence"/>
</dbReference>
<sequence length="71" mass="8130">IASWNCRGLRSKLQEIHTLDYALDIWCLGIAIKKSLKFEILNLFQFSHKTLEILGVFILTTPHVLSSMCIP</sequence>
<protein>
    <submittedName>
        <fullName evidence="1">Uncharacterized protein</fullName>
    </submittedName>
</protein>
<feature type="non-terminal residue" evidence="1">
    <location>
        <position position="1"/>
    </location>
</feature>
<accession>A0A151HZX4</accession>
<reference evidence="1 2" key="1">
    <citation type="submission" date="2015-09" db="EMBL/GenBank/DDBJ databases">
        <title>Atta colombica WGS genome.</title>
        <authorList>
            <person name="Nygaard S."/>
            <person name="Hu H."/>
            <person name="Boomsma J."/>
            <person name="Zhang G."/>
        </authorList>
    </citation>
    <scope>NUCLEOTIDE SEQUENCE [LARGE SCALE GENOMIC DNA]</scope>
    <source>
        <strain evidence="1">Treedump-2</strain>
        <tissue evidence="1">Whole body</tissue>
    </source>
</reference>
<gene>
    <name evidence="1" type="ORF">ALC53_10917</name>
</gene>
<name>A0A151HZX4_9HYME</name>
<dbReference type="AlphaFoldDB" id="A0A151HZX4"/>
<dbReference type="EMBL" id="KQ976647">
    <property type="protein sequence ID" value="KYM78646.1"/>
    <property type="molecule type" value="Genomic_DNA"/>
</dbReference>
<evidence type="ECO:0000313" key="1">
    <source>
        <dbReference type="EMBL" id="KYM78646.1"/>
    </source>
</evidence>
<organism evidence="1 2">
    <name type="scientific">Atta colombica</name>
    <dbReference type="NCBI Taxonomy" id="520822"/>
    <lineage>
        <taxon>Eukaryota</taxon>
        <taxon>Metazoa</taxon>
        <taxon>Ecdysozoa</taxon>
        <taxon>Arthropoda</taxon>
        <taxon>Hexapoda</taxon>
        <taxon>Insecta</taxon>
        <taxon>Pterygota</taxon>
        <taxon>Neoptera</taxon>
        <taxon>Endopterygota</taxon>
        <taxon>Hymenoptera</taxon>
        <taxon>Apocrita</taxon>
        <taxon>Aculeata</taxon>
        <taxon>Formicoidea</taxon>
        <taxon>Formicidae</taxon>
        <taxon>Myrmicinae</taxon>
        <taxon>Atta</taxon>
    </lineage>
</organism>
<keyword evidence="2" id="KW-1185">Reference proteome</keyword>
<evidence type="ECO:0000313" key="2">
    <source>
        <dbReference type="Proteomes" id="UP000078540"/>
    </source>
</evidence>
<proteinExistence type="predicted"/>